<dbReference type="EMBL" id="CP115450">
    <property type="protein sequence ID" value="WBP85600.1"/>
    <property type="molecule type" value="Genomic_DNA"/>
</dbReference>
<protein>
    <recommendedName>
        <fullName evidence="3">Leucine rich repeat variant</fullName>
    </recommendedName>
</protein>
<sequence length="436" mass="45597">MPSLLHAVARNPALPPELLGRLIADADEELAGALADRVDLAPDQVRQLAERSEFAALLLVADGRLTSGDVDPLARPTVAVALVEQGRGEPGWARLLALVPDPYVRQRLATCPELPDEVAELLAADESDDVVAELAVNTTWLDLLVRLAAHPSAMVRRWAAANEAMPAESLTALLDDPEVLVREQAAGNPTTPGAAAARLVADHAMIRQALAAHPGLPAETYQRLTRDEIPWVRSNLAQNPGIDERLIRHLAEDDGHDVRRSLAQHPAVPLDVLARLATTVKIGPILLPRIAGADPTELAELAASPEPRVRALVAARRDLPSALRDQLAADPVAKVVKSVAPDPDLSTAQLTAALDRFGTTVAAAVAANPGTPGALLDRIAATPTVPVKALRAVAAHPNSSPAALATCLASPDSRTAQAAAANPALPQAVMVELASS</sequence>
<organism evidence="1 2">
    <name type="scientific">Kitasatospora cathayae</name>
    <dbReference type="NCBI Taxonomy" id="3004092"/>
    <lineage>
        <taxon>Bacteria</taxon>
        <taxon>Bacillati</taxon>
        <taxon>Actinomycetota</taxon>
        <taxon>Actinomycetes</taxon>
        <taxon>Kitasatosporales</taxon>
        <taxon>Streptomycetaceae</taxon>
        <taxon>Kitasatospora</taxon>
    </lineage>
</organism>
<evidence type="ECO:0000313" key="1">
    <source>
        <dbReference type="EMBL" id="WBP85600.1"/>
    </source>
</evidence>
<reference evidence="2" key="1">
    <citation type="submission" date="2022-12" db="EMBL/GenBank/DDBJ databases">
        <authorList>
            <person name="Mo P."/>
        </authorList>
    </citation>
    <scope>NUCLEOTIDE SEQUENCE [LARGE SCALE GENOMIC DNA]</scope>
    <source>
        <strain evidence="2">HUAS 3-15</strain>
    </source>
</reference>
<dbReference type="Proteomes" id="UP001212821">
    <property type="component" value="Chromosome"/>
</dbReference>
<evidence type="ECO:0000313" key="2">
    <source>
        <dbReference type="Proteomes" id="UP001212821"/>
    </source>
</evidence>
<dbReference type="SUPFAM" id="SSF48371">
    <property type="entry name" value="ARM repeat"/>
    <property type="match status" value="1"/>
</dbReference>
<dbReference type="InterPro" id="IPR004830">
    <property type="entry name" value="LRR_variant"/>
</dbReference>
<gene>
    <name evidence="1" type="ORF">O1G21_06865</name>
</gene>
<name>A0ABY7PYW1_9ACTN</name>
<dbReference type="InterPro" id="IPR016024">
    <property type="entry name" value="ARM-type_fold"/>
</dbReference>
<dbReference type="InterPro" id="IPR011989">
    <property type="entry name" value="ARM-like"/>
</dbReference>
<dbReference type="Gene3D" id="1.25.10.10">
    <property type="entry name" value="Leucine-rich Repeat Variant"/>
    <property type="match status" value="2"/>
</dbReference>
<evidence type="ECO:0008006" key="3">
    <source>
        <dbReference type="Google" id="ProtNLM"/>
    </source>
</evidence>
<dbReference type="RefSeq" id="WP_270141669.1">
    <property type="nucleotide sequence ID" value="NZ_CP115450.1"/>
</dbReference>
<dbReference type="Pfam" id="PF01816">
    <property type="entry name" value="LRV"/>
    <property type="match status" value="1"/>
</dbReference>
<keyword evidence="2" id="KW-1185">Reference proteome</keyword>
<proteinExistence type="predicted"/>
<accession>A0ABY7PYW1</accession>